<evidence type="ECO:0000256" key="1">
    <source>
        <dbReference type="ARBA" id="ARBA00022801"/>
    </source>
</evidence>
<dbReference type="Proteomes" id="UP000469558">
    <property type="component" value="Unassembled WGS sequence"/>
</dbReference>
<dbReference type="OrthoDB" id="284184at2759"/>
<evidence type="ECO:0000313" key="5">
    <source>
        <dbReference type="Proteomes" id="UP000469558"/>
    </source>
</evidence>
<dbReference type="Pfam" id="PF12697">
    <property type="entry name" value="Abhydrolase_6"/>
    <property type="match status" value="1"/>
</dbReference>
<reference evidence="4 5" key="1">
    <citation type="submission" date="2018-05" db="EMBL/GenBank/DDBJ databases">
        <title>Genome sequencing and assembly of the regulated plant pathogen Lachnellula willkommii and related sister species for the development of diagnostic species identification markers.</title>
        <authorList>
            <person name="Giroux E."/>
            <person name="Bilodeau G."/>
        </authorList>
    </citation>
    <scope>NUCLEOTIDE SEQUENCE [LARGE SCALE GENOMIC DNA]</scope>
    <source>
        <strain evidence="4 5">CBS 268.59</strain>
    </source>
</reference>
<comment type="caution">
    <text evidence="4">The sequence shown here is derived from an EMBL/GenBank/DDBJ whole genome shotgun (WGS) entry which is preliminary data.</text>
</comment>
<name>A0A8T9C840_9HELO</name>
<dbReference type="GO" id="GO:0016787">
    <property type="term" value="F:hydrolase activity"/>
    <property type="evidence" value="ECO:0007669"/>
    <property type="project" value="UniProtKB-KW"/>
</dbReference>
<proteinExistence type="inferred from homology"/>
<comment type="similarity">
    <text evidence="2">Belongs to the AB hydrolase superfamily. Epoxide hydrolase family.</text>
</comment>
<gene>
    <name evidence="4" type="ORF">LSUE1_G005581</name>
</gene>
<dbReference type="InterPro" id="IPR029058">
    <property type="entry name" value="AB_hydrolase_fold"/>
</dbReference>
<feature type="domain" description="AB hydrolase-1" evidence="3">
    <location>
        <begin position="54"/>
        <end position="339"/>
    </location>
</feature>
<sequence length="349" mass="38649">MDALWDTSCITASTNDVKHMTSLGLESNINNAATERVFYYHRGIKNKDIDAPILVLIHGYPQTSFMLVPPLSQFIMRALSLISSLQVIPRLPSHIPLFIPDVPGYGRSSPLSGSHDKRSTGKAILQSLHFLMNSTEKQTIVIAGHDRGARICHRLAVDQASVPHFSIRGAIFIDIVPTSVQWKSFGTAAGSVGSFHWPFLANVEVATHMIGAQGGGVFVQTCLNRWVGKSDIGSFSFKEHDAVKVYSDSFKYESVIRASCDDYRAGAEEDIQLQDEDQKEGRKVDIDVLVLYSADYLGKRYDLQEVWQKWMGKGKLEVEGFGDGVGHFIAEEAPEKIASAIQSFYNQHA</sequence>
<keyword evidence="5" id="KW-1185">Reference proteome</keyword>
<dbReference type="Gene3D" id="3.40.50.1820">
    <property type="entry name" value="alpha/beta hydrolase"/>
    <property type="match status" value="1"/>
</dbReference>
<dbReference type="SUPFAM" id="SSF53474">
    <property type="entry name" value="alpha/beta-Hydrolases"/>
    <property type="match status" value="1"/>
</dbReference>
<protein>
    <submittedName>
        <fullName evidence="4">Fluoroacetate dehalogenase</fullName>
    </submittedName>
</protein>
<dbReference type="PRINTS" id="PR00412">
    <property type="entry name" value="EPOXHYDRLASE"/>
</dbReference>
<accession>A0A8T9C840</accession>
<dbReference type="PANTHER" id="PTHR43329">
    <property type="entry name" value="EPOXIDE HYDROLASE"/>
    <property type="match status" value="1"/>
</dbReference>
<dbReference type="InterPro" id="IPR000639">
    <property type="entry name" value="Epox_hydrolase-like"/>
</dbReference>
<dbReference type="EMBL" id="QGMK01001029">
    <property type="protein sequence ID" value="TVY73616.1"/>
    <property type="molecule type" value="Genomic_DNA"/>
</dbReference>
<evidence type="ECO:0000313" key="4">
    <source>
        <dbReference type="EMBL" id="TVY73616.1"/>
    </source>
</evidence>
<evidence type="ECO:0000259" key="3">
    <source>
        <dbReference type="Pfam" id="PF12697"/>
    </source>
</evidence>
<dbReference type="InterPro" id="IPR000073">
    <property type="entry name" value="AB_hydrolase_1"/>
</dbReference>
<dbReference type="AlphaFoldDB" id="A0A8T9C840"/>
<keyword evidence="1" id="KW-0378">Hydrolase</keyword>
<organism evidence="4 5">
    <name type="scientific">Lachnellula suecica</name>
    <dbReference type="NCBI Taxonomy" id="602035"/>
    <lineage>
        <taxon>Eukaryota</taxon>
        <taxon>Fungi</taxon>
        <taxon>Dikarya</taxon>
        <taxon>Ascomycota</taxon>
        <taxon>Pezizomycotina</taxon>
        <taxon>Leotiomycetes</taxon>
        <taxon>Helotiales</taxon>
        <taxon>Lachnaceae</taxon>
        <taxon>Lachnellula</taxon>
    </lineage>
</organism>
<evidence type="ECO:0000256" key="2">
    <source>
        <dbReference type="ARBA" id="ARBA00038334"/>
    </source>
</evidence>